<reference evidence="3" key="1">
    <citation type="journal article" date="2019" name="Sci. Rep.">
        <title>Draft genome of Tanacetum cinerariifolium, the natural source of mosquito coil.</title>
        <authorList>
            <person name="Yamashiro T."/>
            <person name="Shiraishi A."/>
            <person name="Satake H."/>
            <person name="Nakayama K."/>
        </authorList>
    </citation>
    <scope>NUCLEOTIDE SEQUENCE</scope>
</reference>
<protein>
    <submittedName>
        <fullName evidence="3">Cysteine-rich receptor-like protein kinase</fullName>
    </submittedName>
</protein>
<evidence type="ECO:0000313" key="3">
    <source>
        <dbReference type="EMBL" id="GEU37546.1"/>
    </source>
</evidence>
<dbReference type="InterPro" id="IPR043502">
    <property type="entry name" value="DNA/RNA_pol_sf"/>
</dbReference>
<comment type="caution">
    <text evidence="3">The sequence shown here is derived from an EMBL/GenBank/DDBJ whole genome shotgun (WGS) entry which is preliminary data.</text>
</comment>
<accession>A0A6L2JKR7</accession>
<gene>
    <name evidence="3" type="ORF">Tci_009524</name>
</gene>
<dbReference type="EMBL" id="BKCJ010000942">
    <property type="protein sequence ID" value="GEU37546.1"/>
    <property type="molecule type" value="Genomic_DNA"/>
</dbReference>
<dbReference type="CDD" id="cd01650">
    <property type="entry name" value="RT_nLTR_like"/>
    <property type="match status" value="1"/>
</dbReference>
<dbReference type="SUPFAM" id="SSF56672">
    <property type="entry name" value="DNA/RNA polymerases"/>
    <property type="match status" value="1"/>
</dbReference>
<evidence type="ECO:0000256" key="1">
    <source>
        <dbReference type="SAM" id="MobiDB-lite"/>
    </source>
</evidence>
<dbReference type="InterPro" id="IPR000477">
    <property type="entry name" value="RT_dom"/>
</dbReference>
<feature type="domain" description="Reverse transcriptase" evidence="2">
    <location>
        <begin position="391"/>
        <end position="580"/>
    </location>
</feature>
<evidence type="ECO:0000259" key="2">
    <source>
        <dbReference type="PROSITE" id="PS50878"/>
    </source>
</evidence>
<name>A0A6L2JKR7_TANCI</name>
<keyword evidence="3" id="KW-0675">Receptor</keyword>
<dbReference type="GO" id="GO:0016301">
    <property type="term" value="F:kinase activity"/>
    <property type="evidence" value="ECO:0007669"/>
    <property type="project" value="UniProtKB-KW"/>
</dbReference>
<keyword evidence="3" id="KW-0808">Transferase</keyword>
<keyword evidence="3" id="KW-0418">Kinase</keyword>
<dbReference type="PANTHER" id="PTHR46890">
    <property type="entry name" value="NON-LTR RETROLELEMENT REVERSE TRANSCRIPTASE-LIKE PROTEIN-RELATED"/>
    <property type="match status" value="1"/>
</dbReference>
<dbReference type="AlphaFoldDB" id="A0A6L2JKR7"/>
<dbReference type="Gene3D" id="3.60.10.10">
    <property type="entry name" value="Endonuclease/exonuclease/phosphatase"/>
    <property type="match status" value="1"/>
</dbReference>
<dbReference type="InterPro" id="IPR036691">
    <property type="entry name" value="Endo/exonu/phosph_ase_sf"/>
</dbReference>
<dbReference type="PROSITE" id="PS50878">
    <property type="entry name" value="RT_POL"/>
    <property type="match status" value="1"/>
</dbReference>
<sequence length="580" mass="65910">MVGDIGSELMKHQKSPEFEENSDKEIVPDTIFEGDDEEKRVADEKKEEKEMENSTDPFNIYSLLNRHKQEGKKENVTDSNLKYQPGFTPSGRNNGEDGSHMVEKVNDAQSNCCENPNVKGSGNGSISSGHFKVSEVPKTGGSMRDLLEEVVKVGQAKKDWVKELCNKNKVNFLAIQETKMEKMDEFCVKQCSGNLVFNHVYSEAVGNSGGILCVWDPNSFSKNNSTVSDYFVIVRGGCHFTWCHKSASKMSKLDRFLVSKSVISSCLNISAISLDRYLSDHRLILLKDNRYDYGPTPFQFFHHWRKDQTQLKKILEKIDSVIDSGKGNDVLIKSRLDTIHQIQNLDRIDALEISQKAKIKWAIDGPDGFSFGFFRHFWYLVDGEVYEVVRYFFTHFDLPKGCNSSFIALIPKIPDANMVKDFRPISLIGSIYKIIAKILTNRLVGVLGDIINEVQSAFIEDRHILDGPFILNKVFAWCKRKKKQTLLFKVDFEKAYDSVRLDFLDDILCKFGFGEKWQKWIQCCLNSSKGSIIINGSPTGEFQFGKGLKQGDPLSPFLFLLVMESLHISFKRVVDAGRPN</sequence>
<dbReference type="SUPFAM" id="SSF56219">
    <property type="entry name" value="DNase I-like"/>
    <property type="match status" value="1"/>
</dbReference>
<dbReference type="PANTHER" id="PTHR46890:SF50">
    <property type="entry name" value="RNA-DIRECTED DNA POLYMERASE, EUKARYOTA, REVERSE TRANSCRIPTASE ZINC-BINDING DOMAIN PROTEIN-RELATED"/>
    <property type="match status" value="1"/>
</dbReference>
<feature type="compositionally biased region" description="Basic and acidic residues" evidence="1">
    <location>
        <begin position="9"/>
        <end position="27"/>
    </location>
</feature>
<dbReference type="InterPro" id="IPR052343">
    <property type="entry name" value="Retrotransposon-Effector_Assoc"/>
</dbReference>
<feature type="region of interest" description="Disordered" evidence="1">
    <location>
        <begin position="1"/>
        <end position="56"/>
    </location>
</feature>
<dbReference type="Pfam" id="PF00078">
    <property type="entry name" value="RVT_1"/>
    <property type="match status" value="1"/>
</dbReference>
<organism evidence="3">
    <name type="scientific">Tanacetum cinerariifolium</name>
    <name type="common">Dalmatian daisy</name>
    <name type="synonym">Chrysanthemum cinerariifolium</name>
    <dbReference type="NCBI Taxonomy" id="118510"/>
    <lineage>
        <taxon>Eukaryota</taxon>
        <taxon>Viridiplantae</taxon>
        <taxon>Streptophyta</taxon>
        <taxon>Embryophyta</taxon>
        <taxon>Tracheophyta</taxon>
        <taxon>Spermatophyta</taxon>
        <taxon>Magnoliopsida</taxon>
        <taxon>eudicotyledons</taxon>
        <taxon>Gunneridae</taxon>
        <taxon>Pentapetalae</taxon>
        <taxon>asterids</taxon>
        <taxon>campanulids</taxon>
        <taxon>Asterales</taxon>
        <taxon>Asteraceae</taxon>
        <taxon>Asteroideae</taxon>
        <taxon>Anthemideae</taxon>
        <taxon>Anthemidinae</taxon>
        <taxon>Tanacetum</taxon>
    </lineage>
</organism>
<feature type="compositionally biased region" description="Basic and acidic residues" evidence="1">
    <location>
        <begin position="37"/>
        <end position="52"/>
    </location>
</feature>
<feature type="region of interest" description="Disordered" evidence="1">
    <location>
        <begin position="71"/>
        <end position="95"/>
    </location>
</feature>
<proteinExistence type="predicted"/>